<dbReference type="PROSITE" id="PS00061">
    <property type="entry name" value="ADH_SHORT"/>
    <property type="match status" value="1"/>
</dbReference>
<dbReference type="PRINTS" id="PR00081">
    <property type="entry name" value="GDHRDH"/>
</dbReference>
<dbReference type="InterPro" id="IPR002347">
    <property type="entry name" value="SDR_fam"/>
</dbReference>
<evidence type="ECO:0000313" key="4">
    <source>
        <dbReference type="EMBL" id="MBB4266412.1"/>
    </source>
</evidence>
<keyword evidence="5" id="KW-1185">Reference proteome</keyword>
<dbReference type="Pfam" id="PF00106">
    <property type="entry name" value="adh_short"/>
    <property type="match status" value="1"/>
</dbReference>
<evidence type="ECO:0000256" key="3">
    <source>
        <dbReference type="RuleBase" id="RU000363"/>
    </source>
</evidence>
<dbReference type="PRINTS" id="PR00080">
    <property type="entry name" value="SDRFAMILY"/>
</dbReference>
<evidence type="ECO:0000256" key="1">
    <source>
        <dbReference type="ARBA" id="ARBA00006484"/>
    </source>
</evidence>
<proteinExistence type="inferred from homology"/>
<protein>
    <submittedName>
        <fullName evidence="4">NAD(P)-dependent dehydrogenase (Short-subunit alcohol dehydrogenase family)</fullName>
    </submittedName>
</protein>
<dbReference type="Proteomes" id="UP000554286">
    <property type="component" value="Unassembled WGS sequence"/>
</dbReference>
<gene>
    <name evidence="4" type="ORF">GGD89_002043</name>
</gene>
<dbReference type="RefSeq" id="WP_184044791.1">
    <property type="nucleotide sequence ID" value="NZ_JACIGK010000013.1"/>
</dbReference>
<dbReference type="PANTHER" id="PTHR24321">
    <property type="entry name" value="DEHYDROGENASES, SHORT CHAIN"/>
    <property type="match status" value="1"/>
</dbReference>
<dbReference type="GO" id="GO:0016491">
    <property type="term" value="F:oxidoreductase activity"/>
    <property type="evidence" value="ECO:0007669"/>
    <property type="project" value="UniProtKB-KW"/>
</dbReference>
<dbReference type="SUPFAM" id="SSF51735">
    <property type="entry name" value="NAD(P)-binding Rossmann-fold domains"/>
    <property type="match status" value="1"/>
</dbReference>
<dbReference type="PANTHER" id="PTHR24321:SF8">
    <property type="entry name" value="ESTRADIOL 17-BETA-DEHYDROGENASE 8-RELATED"/>
    <property type="match status" value="1"/>
</dbReference>
<sequence>MTDLSNTVMVITGAAGTLGAAVAEACEAAGATTALVDRAPDRLRQTRDAGATRLLLEGVDLTSEGAARDMVTAVMDRFDRIDALVHTVGGFHGGDTVQEDDLSTWDAMMSLNLRTAVIACRAVLPTMRDQGGGAIVTVSAGAALSGRAGLAAYGASKAALLRLTESLSEEVKAEGIRVNAVLPSIIDTARNRQAMPNADRSTWVAPDAIAAVIAFLVSDAARAVTGVALPVTGRG</sequence>
<dbReference type="InterPro" id="IPR036291">
    <property type="entry name" value="NAD(P)-bd_dom_sf"/>
</dbReference>
<keyword evidence="2" id="KW-0560">Oxidoreductase</keyword>
<accession>A0A7W6RDN7</accession>
<evidence type="ECO:0000256" key="2">
    <source>
        <dbReference type="ARBA" id="ARBA00023002"/>
    </source>
</evidence>
<name>A0A7W6RDN7_9PROT</name>
<reference evidence="4 5" key="1">
    <citation type="submission" date="2020-08" db="EMBL/GenBank/DDBJ databases">
        <title>Genome sequencing of Purple Non-Sulfur Bacteria from various extreme environments.</title>
        <authorList>
            <person name="Mayer M."/>
        </authorList>
    </citation>
    <scope>NUCLEOTIDE SEQUENCE [LARGE SCALE GENOMIC DNA]</scope>
    <source>
        <strain evidence="4 5">JA131</strain>
    </source>
</reference>
<comment type="caution">
    <text evidence="4">The sequence shown here is derived from an EMBL/GenBank/DDBJ whole genome shotgun (WGS) entry which is preliminary data.</text>
</comment>
<dbReference type="InterPro" id="IPR020904">
    <property type="entry name" value="Sc_DH/Rdtase_CS"/>
</dbReference>
<dbReference type="Gene3D" id="3.40.50.720">
    <property type="entry name" value="NAD(P)-binding Rossmann-like Domain"/>
    <property type="match status" value="1"/>
</dbReference>
<comment type="similarity">
    <text evidence="1 3">Belongs to the short-chain dehydrogenases/reductases (SDR) family.</text>
</comment>
<organism evidence="4 5">
    <name type="scientific">Roseospira visakhapatnamensis</name>
    <dbReference type="NCBI Taxonomy" id="390880"/>
    <lineage>
        <taxon>Bacteria</taxon>
        <taxon>Pseudomonadati</taxon>
        <taxon>Pseudomonadota</taxon>
        <taxon>Alphaproteobacteria</taxon>
        <taxon>Rhodospirillales</taxon>
        <taxon>Rhodospirillaceae</taxon>
        <taxon>Roseospira</taxon>
    </lineage>
</organism>
<dbReference type="EMBL" id="JACIGK010000013">
    <property type="protein sequence ID" value="MBB4266412.1"/>
    <property type="molecule type" value="Genomic_DNA"/>
</dbReference>
<dbReference type="AlphaFoldDB" id="A0A7W6RDN7"/>
<evidence type="ECO:0000313" key="5">
    <source>
        <dbReference type="Proteomes" id="UP000554286"/>
    </source>
</evidence>